<dbReference type="OrthoDB" id="9835793at2759"/>
<gene>
    <name evidence="7" type="ORF">KOW79_006710</name>
</gene>
<dbReference type="GO" id="GO:0016020">
    <property type="term" value="C:membrane"/>
    <property type="evidence" value="ECO:0007669"/>
    <property type="project" value="UniProtKB-SubCell"/>
</dbReference>
<keyword evidence="8" id="KW-1185">Reference proteome</keyword>
<dbReference type="InterPro" id="IPR015631">
    <property type="entry name" value="CD2/SLAM_rcpt"/>
</dbReference>
<dbReference type="SUPFAM" id="SSF48726">
    <property type="entry name" value="Immunoglobulin"/>
    <property type="match status" value="1"/>
</dbReference>
<organism evidence="7 8">
    <name type="scientific">Hemibagrus wyckioides</name>
    <dbReference type="NCBI Taxonomy" id="337641"/>
    <lineage>
        <taxon>Eukaryota</taxon>
        <taxon>Metazoa</taxon>
        <taxon>Chordata</taxon>
        <taxon>Craniata</taxon>
        <taxon>Vertebrata</taxon>
        <taxon>Euteleostomi</taxon>
        <taxon>Actinopterygii</taxon>
        <taxon>Neopterygii</taxon>
        <taxon>Teleostei</taxon>
        <taxon>Ostariophysi</taxon>
        <taxon>Siluriformes</taxon>
        <taxon>Bagridae</taxon>
        <taxon>Hemibagrus</taxon>
    </lineage>
</organism>
<evidence type="ECO:0000256" key="1">
    <source>
        <dbReference type="ARBA" id="ARBA00004370"/>
    </source>
</evidence>
<reference evidence="7 8" key="1">
    <citation type="submission" date="2021-06" db="EMBL/GenBank/DDBJ databases">
        <title>Chromosome-level genome assembly of the red-tail catfish (Hemibagrus wyckioides).</title>
        <authorList>
            <person name="Shao F."/>
        </authorList>
    </citation>
    <scope>NUCLEOTIDE SEQUENCE [LARGE SCALE GENOMIC DNA]</scope>
    <source>
        <strain evidence="7">EC202008001</strain>
        <tissue evidence="7">Blood</tissue>
    </source>
</reference>
<dbReference type="PANTHER" id="PTHR12080">
    <property type="entry name" value="SIGNALING LYMPHOCYTIC ACTIVATION MOLECULE"/>
    <property type="match status" value="1"/>
</dbReference>
<dbReference type="EMBL" id="JAHKSW010000007">
    <property type="protein sequence ID" value="KAG7330488.1"/>
    <property type="molecule type" value="Genomic_DNA"/>
</dbReference>
<dbReference type="PANTHER" id="PTHR12080:SF59">
    <property type="entry name" value="HEPATIC AND GLIAL CELL ADHESION MOLECULE"/>
    <property type="match status" value="1"/>
</dbReference>
<comment type="caution">
    <text evidence="7">The sequence shown here is derived from an EMBL/GenBank/DDBJ whole genome shotgun (WGS) entry which is preliminary data.</text>
</comment>
<evidence type="ECO:0000313" key="7">
    <source>
        <dbReference type="EMBL" id="KAG7330488.1"/>
    </source>
</evidence>
<comment type="subcellular location">
    <subcellularLocation>
        <location evidence="1">Membrane</location>
    </subcellularLocation>
</comment>
<protein>
    <submittedName>
        <fullName evidence="7">Uncharacterized protein</fullName>
    </submittedName>
</protein>
<dbReference type="Proteomes" id="UP000824219">
    <property type="component" value="Linkage Group LG07"/>
</dbReference>
<keyword evidence="5" id="KW-0812">Transmembrane</keyword>
<proteinExistence type="predicted"/>
<dbReference type="Gene3D" id="2.60.40.10">
    <property type="entry name" value="Immunoglobulins"/>
    <property type="match status" value="2"/>
</dbReference>
<evidence type="ECO:0000256" key="4">
    <source>
        <dbReference type="ARBA" id="ARBA00023180"/>
    </source>
</evidence>
<feature type="transmembrane region" description="Helical" evidence="5">
    <location>
        <begin position="228"/>
        <end position="253"/>
    </location>
</feature>
<dbReference type="GO" id="GO:0005911">
    <property type="term" value="C:cell-cell junction"/>
    <property type="evidence" value="ECO:0007669"/>
    <property type="project" value="TreeGrafter"/>
</dbReference>
<evidence type="ECO:0000256" key="6">
    <source>
        <dbReference type="SAM" id="SignalP"/>
    </source>
</evidence>
<evidence type="ECO:0000313" key="8">
    <source>
        <dbReference type="Proteomes" id="UP000824219"/>
    </source>
</evidence>
<keyword evidence="2 6" id="KW-0732">Signal</keyword>
<feature type="chain" id="PRO_5038672196" evidence="6">
    <location>
        <begin position="26"/>
        <end position="337"/>
    </location>
</feature>
<sequence>MWDFHGYHVSIFGVLMFGILQGLCAVSADTETEKVLKVGSSLDLTVRYPKNSVLFVRWNLNGTQFADYTPSRNYTFRGTQFSGRLRGVRDLIGVTLQDLQTEDSGTFSIVAAGSVTQYPTQTIKVYIQNPIGAVQIEKTQRWLLPTNSCEVDVKCAALGAENVSYRWSGYKNENGAQLQFSLSPAEGAVTLNCTAANYVSSSSATETLSCSTEQPETDETDETDVTLIYVWIAVAGGVAFILLIAVTVSLICWKKSQKDGSAAPADGNTLYAEVTLGAFTKKDKRSDSVANGMTLYETVDDVRNDMEKTAQTIYAKVTLPQHTKASATSSSPYQQVL</sequence>
<evidence type="ECO:0000256" key="5">
    <source>
        <dbReference type="SAM" id="Phobius"/>
    </source>
</evidence>
<dbReference type="InterPro" id="IPR036179">
    <property type="entry name" value="Ig-like_dom_sf"/>
</dbReference>
<dbReference type="InterPro" id="IPR013783">
    <property type="entry name" value="Ig-like_fold"/>
</dbReference>
<keyword evidence="3 5" id="KW-0472">Membrane</keyword>
<keyword evidence="4" id="KW-0325">Glycoprotein</keyword>
<dbReference type="AlphaFoldDB" id="A0A9D3NWX2"/>
<feature type="signal peptide" evidence="6">
    <location>
        <begin position="1"/>
        <end position="25"/>
    </location>
</feature>
<name>A0A9D3NWX2_9TELE</name>
<evidence type="ECO:0000256" key="3">
    <source>
        <dbReference type="ARBA" id="ARBA00023136"/>
    </source>
</evidence>
<accession>A0A9D3NWX2</accession>
<keyword evidence="5" id="KW-1133">Transmembrane helix</keyword>
<evidence type="ECO:0000256" key="2">
    <source>
        <dbReference type="ARBA" id="ARBA00022729"/>
    </source>
</evidence>